<dbReference type="GO" id="GO:0009733">
    <property type="term" value="P:response to auxin"/>
    <property type="evidence" value="ECO:0007669"/>
    <property type="project" value="InterPro"/>
</dbReference>
<dbReference type="OMA" id="QFPAERT"/>
<reference evidence="2 3" key="1">
    <citation type="submission" date="2020-04" db="EMBL/GenBank/DDBJ databases">
        <title>Plant Genome Project.</title>
        <authorList>
            <person name="Zhang R.-G."/>
        </authorList>
    </citation>
    <scope>NUCLEOTIDE SEQUENCE [LARGE SCALE GENOMIC DNA]</scope>
    <source>
        <strain evidence="2">YNK0</strain>
        <tissue evidence="2">Leaf</tissue>
    </source>
</reference>
<accession>A0A835D2C1</accession>
<dbReference type="Proteomes" id="UP000655225">
    <property type="component" value="Unassembled WGS sequence"/>
</dbReference>
<gene>
    <name evidence="2" type="ORF">HHK36_031235</name>
</gene>
<dbReference type="InterPro" id="IPR003676">
    <property type="entry name" value="SAUR_fam"/>
</dbReference>
<dbReference type="PANTHER" id="PTHR31929">
    <property type="entry name" value="SAUR-LIKE AUXIN-RESPONSIVE PROTEIN FAMILY-RELATED"/>
    <property type="match status" value="1"/>
</dbReference>
<sequence length="234" mass="26332">MGIRFLAIGHAKQILRRSLLMRNFSVLATTTVPKGHFTVYVGETQKKRFVVPISYLNHPSFQDLLKRAEEEFGFDHPMGGLTIPCNEDDFINLTSHLNCSRMVVQQKKQHRSPSASKVEIQMVLFAPRTVMGIRLPSMALHAKQILKLQSLFTRNQLSQAGTTADVRKGHVAVYVGENQKKRFVVPISFLNHPSFQDLLSLAEEEFGYDHPMGGLTIPCKEAAFVNLTSRLNAL</sequence>
<dbReference type="Pfam" id="PF02519">
    <property type="entry name" value="Auxin_inducible"/>
    <property type="match status" value="2"/>
</dbReference>
<dbReference type="EMBL" id="JABCRI010000024">
    <property type="protein sequence ID" value="KAF8377848.1"/>
    <property type="molecule type" value="Genomic_DNA"/>
</dbReference>
<protein>
    <recommendedName>
        <fullName evidence="4">Small auxin up regulated protein</fullName>
    </recommendedName>
</protein>
<comment type="caution">
    <text evidence="2">The sequence shown here is derived from an EMBL/GenBank/DDBJ whole genome shotgun (WGS) entry which is preliminary data.</text>
</comment>
<evidence type="ECO:0008006" key="4">
    <source>
        <dbReference type="Google" id="ProtNLM"/>
    </source>
</evidence>
<evidence type="ECO:0000256" key="1">
    <source>
        <dbReference type="ARBA" id="ARBA00006974"/>
    </source>
</evidence>
<proteinExistence type="inferred from homology"/>
<evidence type="ECO:0000313" key="3">
    <source>
        <dbReference type="Proteomes" id="UP000655225"/>
    </source>
</evidence>
<dbReference type="OrthoDB" id="625231at2759"/>
<evidence type="ECO:0000313" key="2">
    <source>
        <dbReference type="EMBL" id="KAF8377848.1"/>
    </source>
</evidence>
<comment type="similarity">
    <text evidence="1">Belongs to the ARG7 family.</text>
</comment>
<name>A0A835D2C1_TETSI</name>
<keyword evidence="3" id="KW-1185">Reference proteome</keyword>
<dbReference type="AlphaFoldDB" id="A0A835D2C1"/>
<organism evidence="2 3">
    <name type="scientific">Tetracentron sinense</name>
    <name type="common">Spur-leaf</name>
    <dbReference type="NCBI Taxonomy" id="13715"/>
    <lineage>
        <taxon>Eukaryota</taxon>
        <taxon>Viridiplantae</taxon>
        <taxon>Streptophyta</taxon>
        <taxon>Embryophyta</taxon>
        <taxon>Tracheophyta</taxon>
        <taxon>Spermatophyta</taxon>
        <taxon>Magnoliopsida</taxon>
        <taxon>Trochodendrales</taxon>
        <taxon>Trochodendraceae</taxon>
        <taxon>Tetracentron</taxon>
    </lineage>
</organism>